<dbReference type="GO" id="GO:0046873">
    <property type="term" value="F:metal ion transmembrane transporter activity"/>
    <property type="evidence" value="ECO:0007669"/>
    <property type="project" value="InterPro"/>
</dbReference>
<evidence type="ECO:0000256" key="1">
    <source>
        <dbReference type="ARBA" id="ARBA00004141"/>
    </source>
</evidence>
<proteinExistence type="predicted"/>
<dbReference type="InterPro" id="IPR003689">
    <property type="entry name" value="ZIP"/>
</dbReference>
<feature type="transmembrane region" description="Helical" evidence="5">
    <location>
        <begin position="163"/>
        <end position="184"/>
    </location>
</feature>
<evidence type="ECO:0000256" key="3">
    <source>
        <dbReference type="ARBA" id="ARBA00022989"/>
    </source>
</evidence>
<evidence type="ECO:0000256" key="2">
    <source>
        <dbReference type="ARBA" id="ARBA00022692"/>
    </source>
</evidence>
<dbReference type="Proteomes" id="UP000199258">
    <property type="component" value="Unassembled WGS sequence"/>
</dbReference>
<feature type="transmembrane region" description="Helical" evidence="5">
    <location>
        <begin position="220"/>
        <end position="242"/>
    </location>
</feature>
<dbReference type="RefSeq" id="WP_090588162.1">
    <property type="nucleotide sequence ID" value="NZ_FNDT01000025.1"/>
</dbReference>
<dbReference type="OrthoDB" id="1418968at2"/>
<evidence type="ECO:0000256" key="4">
    <source>
        <dbReference type="ARBA" id="ARBA00023136"/>
    </source>
</evidence>
<sequence length="243" mass="25028">MQGFTLVLALAALPAAGNFLGGIAAELFKVSERVLSLALHLAAGTVLAVVGLELMPEALTGNPPWIPILAFVAGGVFFIGIERAIGFIRVRLGTGKETAGPLAIFSGVSLDLFSDGVMIGTATVLNPSLGFLLALGQVPADLPEGFAAGASLRRAGVPRRTRILMALSFTLPILLGATIGYFALQNAPEIITLSVLALTGGALTSVVVEEMIEEAHEGDTSLLDPVFLTAGFALFALITVYLG</sequence>
<name>A0A1G8NQ90_9MICC</name>
<organism evidence="6 7">
    <name type="scientific">Arthrobacter subterraneus</name>
    <dbReference type="NCBI Taxonomy" id="335973"/>
    <lineage>
        <taxon>Bacteria</taxon>
        <taxon>Bacillati</taxon>
        <taxon>Actinomycetota</taxon>
        <taxon>Actinomycetes</taxon>
        <taxon>Micrococcales</taxon>
        <taxon>Micrococcaceae</taxon>
        <taxon>Arthrobacter</taxon>
    </lineage>
</organism>
<dbReference type="EMBL" id="FNDT01000025">
    <property type="protein sequence ID" value="SDI82451.1"/>
    <property type="molecule type" value="Genomic_DNA"/>
</dbReference>
<evidence type="ECO:0000256" key="5">
    <source>
        <dbReference type="SAM" id="Phobius"/>
    </source>
</evidence>
<keyword evidence="3 5" id="KW-1133">Transmembrane helix</keyword>
<protein>
    <submittedName>
        <fullName evidence="6">Zinc transporter, ZIP family</fullName>
    </submittedName>
</protein>
<evidence type="ECO:0000313" key="6">
    <source>
        <dbReference type="EMBL" id="SDI82451.1"/>
    </source>
</evidence>
<feature type="transmembrane region" description="Helical" evidence="5">
    <location>
        <begin position="6"/>
        <end position="27"/>
    </location>
</feature>
<evidence type="ECO:0000313" key="7">
    <source>
        <dbReference type="Proteomes" id="UP000199258"/>
    </source>
</evidence>
<feature type="transmembrane region" description="Helical" evidence="5">
    <location>
        <begin position="64"/>
        <end position="81"/>
    </location>
</feature>
<accession>A0A1G8NQ90</accession>
<dbReference type="STRING" id="335973.SAMN04488693_12524"/>
<keyword evidence="2 5" id="KW-0812">Transmembrane</keyword>
<feature type="transmembrane region" description="Helical" evidence="5">
    <location>
        <begin position="34"/>
        <end position="52"/>
    </location>
</feature>
<feature type="transmembrane region" description="Helical" evidence="5">
    <location>
        <begin position="190"/>
        <end position="208"/>
    </location>
</feature>
<keyword evidence="4 5" id="KW-0472">Membrane</keyword>
<keyword evidence="7" id="KW-1185">Reference proteome</keyword>
<gene>
    <name evidence="6" type="ORF">SAMN04488693_12524</name>
</gene>
<comment type="subcellular location">
    <subcellularLocation>
        <location evidence="1">Membrane</location>
        <topology evidence="1">Multi-pass membrane protein</topology>
    </subcellularLocation>
</comment>
<reference evidence="6 7" key="1">
    <citation type="submission" date="2016-10" db="EMBL/GenBank/DDBJ databases">
        <authorList>
            <person name="de Groot N.N."/>
        </authorList>
    </citation>
    <scope>NUCLEOTIDE SEQUENCE [LARGE SCALE GENOMIC DNA]</scope>
    <source>
        <strain evidence="6 7">NP_1H</strain>
    </source>
</reference>
<dbReference type="GO" id="GO:0016020">
    <property type="term" value="C:membrane"/>
    <property type="evidence" value="ECO:0007669"/>
    <property type="project" value="UniProtKB-SubCell"/>
</dbReference>
<dbReference type="Pfam" id="PF02535">
    <property type="entry name" value="Zip"/>
    <property type="match status" value="1"/>
</dbReference>
<dbReference type="AlphaFoldDB" id="A0A1G8NQ90"/>